<dbReference type="GO" id="GO:0003676">
    <property type="term" value="F:nucleic acid binding"/>
    <property type="evidence" value="ECO:0007669"/>
    <property type="project" value="InterPro"/>
</dbReference>
<dbReference type="FunFam" id="1.25.70.10:FF:000001">
    <property type="entry name" value="Mitochondrial transcription termination factor-like"/>
    <property type="match status" value="1"/>
</dbReference>
<dbReference type="Pfam" id="PF02536">
    <property type="entry name" value="mTERF"/>
    <property type="match status" value="2"/>
</dbReference>
<keyword evidence="2" id="KW-0806">Transcription termination</keyword>
<dbReference type="KEGG" id="jcu:105628381"/>
<evidence type="ECO:0000313" key="4">
    <source>
        <dbReference type="EMBL" id="KDP43840.1"/>
    </source>
</evidence>
<reference evidence="4 5" key="1">
    <citation type="journal article" date="2014" name="PLoS ONE">
        <title>Global Analysis of Gene Expression Profiles in Physic Nut (Jatropha curcas L.) Seedlings Exposed to Salt Stress.</title>
        <authorList>
            <person name="Zhang L."/>
            <person name="Zhang C."/>
            <person name="Wu P."/>
            <person name="Chen Y."/>
            <person name="Li M."/>
            <person name="Jiang H."/>
            <person name="Wu G."/>
        </authorList>
    </citation>
    <scope>NUCLEOTIDE SEQUENCE [LARGE SCALE GENOMIC DNA]</scope>
    <source>
        <strain evidence="5">cv. GZQX0401</strain>
        <tissue evidence="4">Young leaves</tissue>
    </source>
</reference>
<evidence type="ECO:0000256" key="3">
    <source>
        <dbReference type="ARBA" id="ARBA00022946"/>
    </source>
</evidence>
<sequence length="396" mass="45076">MIRLLYSKTPQLVSPILRHFCDLRTYSQFLQSTPVTVVRAFSSDNNTAVETSFTVSYLINSCGLSREAANSASKRVQFENVERPNSVLALLHKYGFSNPQITKIVKLYPLLLLADPEKTIFPKLMFFSSIGISSPDIAELISSKPVVLTHSLRNRIIPVYKFLKSALLFDDDMVIKAMSRGSRIFQHDVERVSAPNLLFLREIGMPQSCIQLLLIHYTNLLLFKVGMFRNKIKEVMNMGFCPTETKFIRALAAITQNESSWQHKIEVYVRCGWSKDEILSAFKKDPRCMTFAEKTIIGTMDFLVNVRDLKPSAVAANPYLLSHSLKKKIIPRGLVIKILMSKGALEKNISFSTVLTSSEKFFSEMYVDKHKEHIPSLQDVFEGRMCPRELGFQYGH</sequence>
<dbReference type="Gene3D" id="1.25.70.10">
    <property type="entry name" value="Transcription termination factor 3, mitochondrial"/>
    <property type="match status" value="1"/>
</dbReference>
<proteinExistence type="inferred from homology"/>
<evidence type="ECO:0000256" key="1">
    <source>
        <dbReference type="ARBA" id="ARBA00007692"/>
    </source>
</evidence>
<keyword evidence="5" id="KW-1185">Reference proteome</keyword>
<dbReference type="PANTHER" id="PTHR13068">
    <property type="entry name" value="CGI-12 PROTEIN-RELATED"/>
    <property type="match status" value="1"/>
</dbReference>
<dbReference type="AlphaFoldDB" id="A0A067LGZ7"/>
<organism evidence="4 5">
    <name type="scientific">Jatropha curcas</name>
    <name type="common">Barbados nut</name>
    <dbReference type="NCBI Taxonomy" id="180498"/>
    <lineage>
        <taxon>Eukaryota</taxon>
        <taxon>Viridiplantae</taxon>
        <taxon>Streptophyta</taxon>
        <taxon>Embryophyta</taxon>
        <taxon>Tracheophyta</taxon>
        <taxon>Spermatophyta</taxon>
        <taxon>Magnoliopsida</taxon>
        <taxon>eudicotyledons</taxon>
        <taxon>Gunneridae</taxon>
        <taxon>Pentapetalae</taxon>
        <taxon>rosids</taxon>
        <taxon>fabids</taxon>
        <taxon>Malpighiales</taxon>
        <taxon>Euphorbiaceae</taxon>
        <taxon>Crotonoideae</taxon>
        <taxon>Jatropheae</taxon>
        <taxon>Jatropha</taxon>
    </lineage>
</organism>
<gene>
    <name evidence="4" type="ORF">JCGZ_20850</name>
</gene>
<dbReference type="PANTHER" id="PTHR13068:SF133">
    <property type="entry name" value="MITOCHONDRIAL TRANSCRIPTION TERMINATION FACTOR FAMILY PROTEIN"/>
    <property type="match status" value="1"/>
</dbReference>
<dbReference type="SMART" id="SM00733">
    <property type="entry name" value="Mterf"/>
    <property type="match status" value="7"/>
</dbReference>
<protein>
    <submittedName>
        <fullName evidence="4">Uncharacterized protein</fullName>
    </submittedName>
</protein>
<keyword evidence="2" id="KW-0805">Transcription regulation</keyword>
<dbReference type="InterPro" id="IPR038538">
    <property type="entry name" value="MTERF_sf"/>
</dbReference>
<dbReference type="EMBL" id="KK914257">
    <property type="protein sequence ID" value="KDP43840.1"/>
    <property type="molecule type" value="Genomic_DNA"/>
</dbReference>
<dbReference type="Proteomes" id="UP000027138">
    <property type="component" value="Unassembled WGS sequence"/>
</dbReference>
<keyword evidence="3" id="KW-0809">Transit peptide</keyword>
<dbReference type="InterPro" id="IPR003690">
    <property type="entry name" value="MTERF"/>
</dbReference>
<accession>A0A067LGZ7</accession>
<dbReference type="OrthoDB" id="637682at2759"/>
<keyword evidence="2" id="KW-0804">Transcription</keyword>
<comment type="similarity">
    <text evidence="1">Belongs to the mTERF family.</text>
</comment>
<name>A0A067LGZ7_JATCU</name>
<evidence type="ECO:0000313" key="5">
    <source>
        <dbReference type="Proteomes" id="UP000027138"/>
    </source>
</evidence>
<dbReference type="GO" id="GO:0006353">
    <property type="term" value="P:DNA-templated transcription termination"/>
    <property type="evidence" value="ECO:0007669"/>
    <property type="project" value="UniProtKB-KW"/>
</dbReference>
<evidence type="ECO:0000256" key="2">
    <source>
        <dbReference type="ARBA" id="ARBA00022472"/>
    </source>
</evidence>